<dbReference type="InterPro" id="IPR019921">
    <property type="entry name" value="Lucif-like_OxRdtase_Rv2161c"/>
</dbReference>
<dbReference type="PANTHER" id="PTHR42847">
    <property type="entry name" value="ALKANESULFONATE MONOOXYGENASE"/>
    <property type="match status" value="1"/>
</dbReference>
<dbReference type="Pfam" id="PF00296">
    <property type="entry name" value="Bac_luciferase"/>
    <property type="match status" value="1"/>
</dbReference>
<keyword evidence="7" id="KW-1185">Reference proteome</keyword>
<dbReference type="SUPFAM" id="SSF51679">
    <property type="entry name" value="Bacterial luciferase-like"/>
    <property type="match status" value="1"/>
</dbReference>
<dbReference type="GO" id="GO:0008726">
    <property type="term" value="F:alkanesulfonate monooxygenase activity"/>
    <property type="evidence" value="ECO:0007669"/>
    <property type="project" value="TreeGrafter"/>
</dbReference>
<comment type="caution">
    <text evidence="6">The sequence shown here is derived from an EMBL/GenBank/DDBJ whole genome shotgun (WGS) entry which is preliminary data.</text>
</comment>
<accession>A0A7W7QU62</accession>
<evidence type="ECO:0000256" key="1">
    <source>
        <dbReference type="ARBA" id="ARBA00022630"/>
    </source>
</evidence>
<keyword evidence="2" id="KW-0288">FMN</keyword>
<dbReference type="RefSeq" id="WP_184722812.1">
    <property type="nucleotide sequence ID" value="NZ_JACHJP010000011.1"/>
</dbReference>
<dbReference type="InterPro" id="IPR050172">
    <property type="entry name" value="SsuD_RutA_monooxygenase"/>
</dbReference>
<sequence length="279" mass="30509">METGFGYFATHDAVRPGVLAQLVEQRGHDALFFTEHTHIQASGEPPVPPEGGTLPRRYAHTYDALTACTAAGVVTSRLRVGTGVCLVPQHHPISLAKTVASIDHLTGGRFELGVGAGWNEPEIRNHGVDPARRFAVMKENVEAMRRIWTQDEAEYHGRFVSFDPIYSWPKPAQRPHPPVLVGGTGPRVLDRVLSYGDGWLPNYAPDVLDRARELQRRAADAGRRVVTVVMAAPADPAVLEACERAGVARVMAWLPSAGLDRLQREMDTFEAALAEARGE</sequence>
<dbReference type="PANTHER" id="PTHR42847:SF4">
    <property type="entry name" value="ALKANESULFONATE MONOOXYGENASE-RELATED"/>
    <property type="match status" value="1"/>
</dbReference>
<evidence type="ECO:0000256" key="2">
    <source>
        <dbReference type="ARBA" id="ARBA00022643"/>
    </source>
</evidence>
<dbReference type="NCBIfam" id="TIGR03619">
    <property type="entry name" value="F420_Rv2161c"/>
    <property type="match status" value="1"/>
</dbReference>
<proteinExistence type="predicted"/>
<reference evidence="6 7" key="1">
    <citation type="submission" date="2020-08" db="EMBL/GenBank/DDBJ databases">
        <title>Genomic Encyclopedia of Type Strains, Phase III (KMG-III): the genomes of soil and plant-associated and newly described type strains.</title>
        <authorList>
            <person name="Whitman W."/>
        </authorList>
    </citation>
    <scope>NUCLEOTIDE SEQUENCE [LARGE SCALE GENOMIC DNA]</scope>
    <source>
        <strain evidence="6 7">CECT 8840</strain>
    </source>
</reference>
<name>A0A7W7QU62_9ACTN</name>
<evidence type="ECO:0000256" key="4">
    <source>
        <dbReference type="ARBA" id="ARBA00023033"/>
    </source>
</evidence>
<keyword evidence="1" id="KW-0285">Flavoprotein</keyword>
<gene>
    <name evidence="6" type="ORF">FHS44_006984</name>
</gene>
<keyword evidence="4" id="KW-0503">Monooxygenase</keyword>
<feature type="domain" description="Luciferase-like" evidence="5">
    <location>
        <begin position="19"/>
        <end position="245"/>
    </location>
</feature>
<dbReference type="Gene3D" id="3.20.20.30">
    <property type="entry name" value="Luciferase-like domain"/>
    <property type="match status" value="1"/>
</dbReference>
<evidence type="ECO:0000313" key="6">
    <source>
        <dbReference type="EMBL" id="MBB4919840.1"/>
    </source>
</evidence>
<evidence type="ECO:0000313" key="7">
    <source>
        <dbReference type="Proteomes" id="UP000552644"/>
    </source>
</evidence>
<dbReference type="InterPro" id="IPR011251">
    <property type="entry name" value="Luciferase-like_dom"/>
</dbReference>
<dbReference type="InterPro" id="IPR036661">
    <property type="entry name" value="Luciferase-like_sf"/>
</dbReference>
<keyword evidence="3" id="KW-0560">Oxidoreductase</keyword>
<dbReference type="AlphaFoldDB" id="A0A7W7QU62"/>
<dbReference type="EMBL" id="JACHJP010000011">
    <property type="protein sequence ID" value="MBB4919840.1"/>
    <property type="molecule type" value="Genomic_DNA"/>
</dbReference>
<dbReference type="Proteomes" id="UP000552644">
    <property type="component" value="Unassembled WGS sequence"/>
</dbReference>
<evidence type="ECO:0000256" key="3">
    <source>
        <dbReference type="ARBA" id="ARBA00023002"/>
    </source>
</evidence>
<evidence type="ECO:0000259" key="5">
    <source>
        <dbReference type="Pfam" id="PF00296"/>
    </source>
</evidence>
<protein>
    <submittedName>
        <fullName evidence="6">Putative F420-dependent oxidoreductase</fullName>
    </submittedName>
</protein>
<dbReference type="GO" id="GO:0046306">
    <property type="term" value="P:alkanesulfonate catabolic process"/>
    <property type="evidence" value="ECO:0007669"/>
    <property type="project" value="TreeGrafter"/>
</dbReference>
<organism evidence="6 7">
    <name type="scientific">Streptosporangium saharense</name>
    <dbReference type="NCBI Taxonomy" id="1706840"/>
    <lineage>
        <taxon>Bacteria</taxon>
        <taxon>Bacillati</taxon>
        <taxon>Actinomycetota</taxon>
        <taxon>Actinomycetes</taxon>
        <taxon>Streptosporangiales</taxon>
        <taxon>Streptosporangiaceae</taxon>
        <taxon>Streptosporangium</taxon>
    </lineage>
</organism>